<comment type="similarity">
    <text evidence="1">Belongs to the ATP-dependent AMP-binding enzyme family.</text>
</comment>
<dbReference type="Proteomes" id="UP000541969">
    <property type="component" value="Unassembled WGS sequence"/>
</dbReference>
<dbReference type="EMBL" id="JACBZT010000001">
    <property type="protein sequence ID" value="NYJ08617.1"/>
    <property type="molecule type" value="Genomic_DNA"/>
</dbReference>
<dbReference type="InterPro" id="IPR045851">
    <property type="entry name" value="AMP-bd_C_sf"/>
</dbReference>
<dbReference type="PANTHER" id="PTHR43767">
    <property type="entry name" value="LONG-CHAIN-FATTY-ACID--COA LIGASE"/>
    <property type="match status" value="1"/>
</dbReference>
<sequence>MVIDVEKLYDRRADNRWDRTCVGDVLERVTWSRPDRVAITGWAGAFATPEFERLTYREANEVVNRVAQGLLARGLTRGDRVLLLCENSVEAYLTKLGVAKAGMVNVPLNPSLAPDVIAQLLALAEPRFAVVDAELWPAVQPAFDAAGLSPDVTIGIGGGPVAGTVAFPEFLAGASPEEPDTVVHGDDIWELLFTSGTTALPKGVMLSHTYAHMGAYAFALSLTRGVPVEADLVLCSFLPVIYHVADQALSLPAFLAGGRLLIGRRPVPGEMAAAVRREQVTALWGGSPQLVKAFAAALDAGEPDCALKVLVYGWGAVEPGVLATLKEQCGEDFLLVGIFGQTEAISCHRFWPDREREKYVKAGSSVNYVGIPNPLLASTIMDFDGSSLLDKPGTPGEAVYRSPAVASGYYRDLPATEEAFRHGWFHSGDSCVVDDEGLRIMVDRYKDIIKSGGENVSSIRVEAMLHEHPQVAKAAVIGLAHDRWGEAVTAVVVRTPDATVTEDELVDWARARLAGFETPKAVVFADALPETVGGKVLKYKLRQAMADLYAAAASSSAD</sequence>
<proteinExistence type="inferred from homology"/>
<organism evidence="5 6">
    <name type="scientific">Petropleomorpha daqingensis</name>
    <dbReference type="NCBI Taxonomy" id="2026353"/>
    <lineage>
        <taxon>Bacteria</taxon>
        <taxon>Bacillati</taxon>
        <taxon>Actinomycetota</taxon>
        <taxon>Actinomycetes</taxon>
        <taxon>Geodermatophilales</taxon>
        <taxon>Geodermatophilaceae</taxon>
        <taxon>Petropleomorpha</taxon>
    </lineage>
</organism>
<dbReference type="InterPro" id="IPR025110">
    <property type="entry name" value="AMP-bd_C"/>
</dbReference>
<protein>
    <submittedName>
        <fullName evidence="5">Acyl-CoA synthetase (AMP-forming)/AMP-acid ligase II</fullName>
    </submittedName>
</protein>
<evidence type="ECO:0000256" key="1">
    <source>
        <dbReference type="ARBA" id="ARBA00006432"/>
    </source>
</evidence>
<dbReference type="Pfam" id="PF13193">
    <property type="entry name" value="AMP-binding_C"/>
    <property type="match status" value="1"/>
</dbReference>
<keyword evidence="2 5" id="KW-0436">Ligase</keyword>
<dbReference type="Gene3D" id="3.30.300.30">
    <property type="match status" value="1"/>
</dbReference>
<evidence type="ECO:0000313" key="6">
    <source>
        <dbReference type="Proteomes" id="UP000541969"/>
    </source>
</evidence>
<evidence type="ECO:0000259" key="3">
    <source>
        <dbReference type="Pfam" id="PF00501"/>
    </source>
</evidence>
<feature type="domain" description="AMP-binding enzyme C-terminal" evidence="4">
    <location>
        <begin position="461"/>
        <end position="535"/>
    </location>
</feature>
<name>A0A853CM21_9ACTN</name>
<dbReference type="Gene3D" id="3.40.50.12780">
    <property type="entry name" value="N-terminal domain of ligase-like"/>
    <property type="match status" value="1"/>
</dbReference>
<dbReference type="SUPFAM" id="SSF56801">
    <property type="entry name" value="Acetyl-CoA synthetase-like"/>
    <property type="match status" value="1"/>
</dbReference>
<dbReference type="AlphaFoldDB" id="A0A853CM21"/>
<feature type="domain" description="AMP-dependent synthetase/ligase" evidence="3">
    <location>
        <begin position="32"/>
        <end position="410"/>
    </location>
</feature>
<dbReference type="RefSeq" id="WP_179721348.1">
    <property type="nucleotide sequence ID" value="NZ_JACBZT010000001.1"/>
</dbReference>
<evidence type="ECO:0000256" key="2">
    <source>
        <dbReference type="ARBA" id="ARBA00022598"/>
    </source>
</evidence>
<dbReference type="PANTHER" id="PTHR43767:SF1">
    <property type="entry name" value="NONRIBOSOMAL PEPTIDE SYNTHASE PES1 (EUROFUNG)-RELATED"/>
    <property type="match status" value="1"/>
</dbReference>
<dbReference type="InterPro" id="IPR042099">
    <property type="entry name" value="ANL_N_sf"/>
</dbReference>
<dbReference type="GO" id="GO:0016878">
    <property type="term" value="F:acid-thiol ligase activity"/>
    <property type="evidence" value="ECO:0007669"/>
    <property type="project" value="UniProtKB-ARBA"/>
</dbReference>
<dbReference type="InterPro" id="IPR000873">
    <property type="entry name" value="AMP-dep_synth/lig_dom"/>
</dbReference>
<evidence type="ECO:0000313" key="5">
    <source>
        <dbReference type="EMBL" id="NYJ08617.1"/>
    </source>
</evidence>
<dbReference type="FunFam" id="3.30.300.30:FF:000008">
    <property type="entry name" value="2,3-dihydroxybenzoate-AMP ligase"/>
    <property type="match status" value="1"/>
</dbReference>
<dbReference type="Pfam" id="PF00501">
    <property type="entry name" value="AMP-binding"/>
    <property type="match status" value="1"/>
</dbReference>
<dbReference type="InterPro" id="IPR050237">
    <property type="entry name" value="ATP-dep_AMP-bd_enzyme"/>
</dbReference>
<keyword evidence="6" id="KW-1185">Reference proteome</keyword>
<evidence type="ECO:0000259" key="4">
    <source>
        <dbReference type="Pfam" id="PF13193"/>
    </source>
</evidence>
<reference evidence="5 6" key="1">
    <citation type="submission" date="2020-07" db="EMBL/GenBank/DDBJ databases">
        <title>Sequencing the genomes of 1000 actinobacteria strains.</title>
        <authorList>
            <person name="Klenk H.-P."/>
        </authorList>
    </citation>
    <scope>NUCLEOTIDE SEQUENCE [LARGE SCALE GENOMIC DNA]</scope>
    <source>
        <strain evidence="5 6">DSM 104001</strain>
    </source>
</reference>
<accession>A0A853CM21</accession>
<comment type="caution">
    <text evidence="5">The sequence shown here is derived from an EMBL/GenBank/DDBJ whole genome shotgun (WGS) entry which is preliminary data.</text>
</comment>
<gene>
    <name evidence="5" type="ORF">GGQ55_004895</name>
</gene>